<accession>A0AAE4R0X6</accession>
<comment type="caution">
    <text evidence="3">The sequence shown here is derived from an EMBL/GenBank/DDBJ whole genome shotgun (WGS) entry which is preliminary data.</text>
</comment>
<dbReference type="EC" id="2.4.-.-" evidence="3"/>
<reference evidence="3 4" key="1">
    <citation type="submission" date="2023-10" db="EMBL/GenBank/DDBJ databases">
        <title>Development of a sustainable strategy for remediation of hydrocarbon-contaminated territories based on the waste exchange concept.</title>
        <authorList>
            <person name="Krivoruchko A."/>
        </authorList>
    </citation>
    <scope>NUCLEOTIDE SEQUENCE</scope>
    <source>
        <strain evidence="2 4">IEGM 1266</strain>
        <strain evidence="3">IEGM 1279</strain>
    </source>
</reference>
<evidence type="ECO:0000313" key="5">
    <source>
        <dbReference type="Proteomes" id="UP001185922"/>
    </source>
</evidence>
<dbReference type="SUPFAM" id="SSF53448">
    <property type="entry name" value="Nucleotide-diphospho-sugar transferases"/>
    <property type="match status" value="1"/>
</dbReference>
<dbReference type="Pfam" id="PF00535">
    <property type="entry name" value="Glycos_transf_2"/>
    <property type="match status" value="1"/>
</dbReference>
<dbReference type="RefSeq" id="WP_024497692.1">
    <property type="nucleotide sequence ID" value="NZ_JAPWIL010000003.1"/>
</dbReference>
<protein>
    <submittedName>
        <fullName evidence="3">Glycosyltransferase</fullName>
        <ecNumber evidence="3">2.4.-.-</ecNumber>
    </submittedName>
</protein>
<evidence type="ECO:0000313" key="2">
    <source>
        <dbReference type="EMBL" id="MDV6306559.1"/>
    </source>
</evidence>
<evidence type="ECO:0000259" key="1">
    <source>
        <dbReference type="Pfam" id="PF00535"/>
    </source>
</evidence>
<evidence type="ECO:0000313" key="3">
    <source>
        <dbReference type="EMBL" id="MDV6311288.1"/>
    </source>
</evidence>
<dbReference type="AlphaFoldDB" id="A0AAE4R0X6"/>
<dbReference type="EMBL" id="JAWLKI010000003">
    <property type="protein sequence ID" value="MDV6306559.1"/>
    <property type="molecule type" value="Genomic_DNA"/>
</dbReference>
<name>A0AAE4R0X6_9ACTN</name>
<dbReference type="PANTHER" id="PTHR43685:SF14">
    <property type="entry name" value="GLYCOSYLTRANSFERASE 2-LIKE DOMAIN-CONTAINING PROTEIN"/>
    <property type="match status" value="1"/>
</dbReference>
<dbReference type="Proteomes" id="UP001185922">
    <property type="component" value="Unassembled WGS sequence"/>
</dbReference>
<dbReference type="Gene3D" id="3.90.550.10">
    <property type="entry name" value="Spore Coat Polysaccharide Biosynthesis Protein SpsA, Chain A"/>
    <property type="match status" value="1"/>
</dbReference>
<dbReference type="InterPro" id="IPR001173">
    <property type="entry name" value="Glyco_trans_2-like"/>
</dbReference>
<dbReference type="Proteomes" id="UP001185779">
    <property type="component" value="Unassembled WGS sequence"/>
</dbReference>
<dbReference type="GO" id="GO:0016757">
    <property type="term" value="F:glycosyltransferase activity"/>
    <property type="evidence" value="ECO:0007669"/>
    <property type="project" value="UniProtKB-KW"/>
</dbReference>
<proteinExistence type="predicted"/>
<gene>
    <name evidence="2" type="ORF">R3P94_04235</name>
    <name evidence="3" type="ORF">R3Q15_05155</name>
</gene>
<dbReference type="InterPro" id="IPR050834">
    <property type="entry name" value="Glycosyltransf_2"/>
</dbReference>
<keyword evidence="3" id="KW-0328">Glycosyltransferase</keyword>
<feature type="domain" description="Glycosyltransferase 2-like" evidence="1">
    <location>
        <begin position="5"/>
        <end position="109"/>
    </location>
</feature>
<keyword evidence="3" id="KW-0808">Transferase</keyword>
<dbReference type="InterPro" id="IPR029044">
    <property type="entry name" value="Nucleotide-diphossugar_trans"/>
</dbReference>
<keyword evidence="4" id="KW-1185">Reference proteome</keyword>
<evidence type="ECO:0000313" key="4">
    <source>
        <dbReference type="Proteomes" id="UP001185779"/>
    </source>
</evidence>
<dbReference type="EMBL" id="JAWLKH010000003">
    <property type="protein sequence ID" value="MDV6311288.1"/>
    <property type="molecule type" value="Genomic_DNA"/>
</dbReference>
<sequence length="294" mass="33834">MSTLSVAIPAYNEEANLAECLDRLLEQTKPIDEIIVVDNGSTDRTAEIARAYSARFHSVRLVREAARGIHHARRRGLDCGTSKVLAKVDADTRVPSDWAENGIRFFTSGQGHDTDFAALTGPFLMHDAPMMERQKRLAEKSYRKLKDGGPIGSVHGPAYFIRRDVWRRIRDDLHDNEPVWEDLDIGLTLGKHGFRVYFDPRLLAESSCRRLQYAPWRNIGYGLGGLRTARAHRNRRMIVSMSVDLPIRLATYAYFWLLFRPWDHQSRTWRPHRYLLPLDSTARRRPADEERLAA</sequence>
<organism evidence="3 5">
    <name type="scientific">Gordonia amicalis</name>
    <dbReference type="NCBI Taxonomy" id="89053"/>
    <lineage>
        <taxon>Bacteria</taxon>
        <taxon>Bacillati</taxon>
        <taxon>Actinomycetota</taxon>
        <taxon>Actinomycetes</taxon>
        <taxon>Mycobacteriales</taxon>
        <taxon>Gordoniaceae</taxon>
        <taxon>Gordonia</taxon>
    </lineage>
</organism>
<dbReference type="PANTHER" id="PTHR43685">
    <property type="entry name" value="GLYCOSYLTRANSFERASE"/>
    <property type="match status" value="1"/>
</dbReference>